<dbReference type="SUPFAM" id="SSF56784">
    <property type="entry name" value="HAD-like"/>
    <property type="match status" value="1"/>
</dbReference>
<keyword evidence="3" id="KW-1185">Reference proteome</keyword>
<dbReference type="InterPro" id="IPR023214">
    <property type="entry name" value="HAD_sf"/>
</dbReference>
<dbReference type="Proteomes" id="UP001470230">
    <property type="component" value="Unassembled WGS sequence"/>
</dbReference>
<evidence type="ECO:0000313" key="3">
    <source>
        <dbReference type="Proteomes" id="UP001470230"/>
    </source>
</evidence>
<dbReference type="PANTHER" id="PTHR43316">
    <property type="entry name" value="HYDROLASE, HALOACID DELAHOGENASE-RELATED"/>
    <property type="match status" value="1"/>
</dbReference>
<gene>
    <name evidence="2" type="ORF">M9Y10_014044</name>
</gene>
<dbReference type="Gene3D" id="1.10.150.750">
    <property type="match status" value="1"/>
</dbReference>
<name>A0ABR2L1N9_9EUKA</name>
<keyword evidence="1" id="KW-0378">Hydrolase</keyword>
<accession>A0ABR2L1N9</accession>
<dbReference type="Gene3D" id="3.40.50.1000">
    <property type="entry name" value="HAD superfamily/HAD-like"/>
    <property type="match status" value="1"/>
</dbReference>
<dbReference type="SFLD" id="SFLDS00003">
    <property type="entry name" value="Haloacid_Dehalogenase"/>
    <property type="match status" value="1"/>
</dbReference>
<proteinExistence type="predicted"/>
<evidence type="ECO:0000256" key="1">
    <source>
        <dbReference type="ARBA" id="ARBA00022801"/>
    </source>
</evidence>
<dbReference type="EMBL" id="JAPFFF010000002">
    <property type="protein sequence ID" value="KAK8896150.1"/>
    <property type="molecule type" value="Genomic_DNA"/>
</dbReference>
<dbReference type="InterPro" id="IPR051540">
    <property type="entry name" value="S-2-haloacid_dehalogenase"/>
</dbReference>
<sequence length="237" mass="28300">MILFTLAIHYITFDVYGTLLNMSSIGETIAKIAEENNFNPETASSMYLTTEDEIMYGQDFMLLNEVINRTLFWTDTYLNQNFFQKNYDRVVQAYKDLKPFPEVVESLQELKSRGYILIMMSNSMEMIMKENRKTLGDVFEKSYLADEIKAYKPRIEFFQYVHKDLDFDHNNHTHIANGYWWDIEPATKMNWKYKIWVNRNHMKGSSEFDPQIEVFYLNETLDYLPSLKEDDHMTDQL</sequence>
<dbReference type="NCBIfam" id="TIGR01493">
    <property type="entry name" value="HAD-SF-IA-v2"/>
    <property type="match status" value="1"/>
</dbReference>
<dbReference type="PANTHER" id="PTHR43316:SF9">
    <property type="entry name" value="ACID DEHALOGENASE, PUTATIVE (AFU_ORTHOLOGUE AFUA_6G14460)-RELATED"/>
    <property type="match status" value="1"/>
</dbReference>
<comment type="caution">
    <text evidence="2">The sequence shown here is derived from an EMBL/GenBank/DDBJ whole genome shotgun (WGS) entry which is preliminary data.</text>
</comment>
<reference evidence="2 3" key="1">
    <citation type="submission" date="2024-04" db="EMBL/GenBank/DDBJ databases">
        <title>Tritrichomonas musculus Genome.</title>
        <authorList>
            <person name="Alves-Ferreira E."/>
            <person name="Grigg M."/>
            <person name="Lorenzi H."/>
            <person name="Galac M."/>
        </authorList>
    </citation>
    <scope>NUCLEOTIDE SEQUENCE [LARGE SCALE GENOMIC DNA]</scope>
    <source>
        <strain evidence="2 3">EAF2021</strain>
    </source>
</reference>
<protein>
    <recommendedName>
        <fullName evidence="4">Haloacid dehalogenase</fullName>
    </recommendedName>
</protein>
<dbReference type="Pfam" id="PF00702">
    <property type="entry name" value="Hydrolase"/>
    <property type="match status" value="1"/>
</dbReference>
<evidence type="ECO:0008006" key="4">
    <source>
        <dbReference type="Google" id="ProtNLM"/>
    </source>
</evidence>
<dbReference type="InterPro" id="IPR006439">
    <property type="entry name" value="HAD-SF_hydro_IA"/>
</dbReference>
<evidence type="ECO:0000313" key="2">
    <source>
        <dbReference type="EMBL" id="KAK8896150.1"/>
    </source>
</evidence>
<dbReference type="SFLD" id="SFLDG01129">
    <property type="entry name" value="C1.5:_HAD__Beta-PGM__Phosphata"/>
    <property type="match status" value="1"/>
</dbReference>
<organism evidence="2 3">
    <name type="scientific">Tritrichomonas musculus</name>
    <dbReference type="NCBI Taxonomy" id="1915356"/>
    <lineage>
        <taxon>Eukaryota</taxon>
        <taxon>Metamonada</taxon>
        <taxon>Parabasalia</taxon>
        <taxon>Tritrichomonadida</taxon>
        <taxon>Tritrichomonadidae</taxon>
        <taxon>Tritrichomonas</taxon>
    </lineage>
</organism>
<dbReference type="InterPro" id="IPR036412">
    <property type="entry name" value="HAD-like_sf"/>
</dbReference>